<sequence length="60" mass="7091">MKLLSTYSPALDNDDQIEIPDGEILYTLYMDKRYASLKRWPFGDEEEVKTYCGNKVKRNQ</sequence>
<proteinExistence type="predicted"/>
<dbReference type="KEGG" id="vg:26625617"/>
<dbReference type="Proteomes" id="UP000031803">
    <property type="component" value="Segment"/>
</dbReference>
<dbReference type="GeneID" id="26625617"/>
<dbReference type="RefSeq" id="YP_009198539.1">
    <property type="nucleotide sequence ID" value="NC_028799.1"/>
</dbReference>
<keyword evidence="2" id="KW-1185">Reference proteome</keyword>
<reference evidence="1 2" key="1">
    <citation type="submission" date="2014-12" db="EMBL/GenBank/DDBJ databases">
        <title>Complete genome sequences of three Vibrio cholerae specific bacteriophages.</title>
        <authorList>
            <person name="Bhandare S.G."/>
            <person name="Warry A."/>
            <person name="Emes R.D."/>
            <person name="Hooton S.P.T."/>
            <person name="Barrow P.A."/>
            <person name="Atterbury R.J."/>
        </authorList>
    </citation>
    <scope>NUCLEOTIDE SEQUENCE [LARGE SCALE GENOMIC DNA]</scope>
</reference>
<name>A0A0B5HAD6_9CAUD</name>
<evidence type="ECO:0000313" key="2">
    <source>
        <dbReference type="Proteomes" id="UP000031803"/>
    </source>
</evidence>
<protein>
    <submittedName>
        <fullName evidence="1">Uncharacterized protein</fullName>
    </submittedName>
</protein>
<accession>A0A0B5HAD6</accession>
<dbReference type="EMBL" id="KP280062">
    <property type="protein sequence ID" value="AJF40679.1"/>
    <property type="molecule type" value="Genomic_DNA"/>
</dbReference>
<evidence type="ECO:0000313" key="1">
    <source>
        <dbReference type="EMBL" id="AJF40679.1"/>
    </source>
</evidence>
<organism evidence="1 2">
    <name type="scientific">Vibrio phage phi 1</name>
    <dbReference type="NCBI Taxonomy" id="1589297"/>
    <lineage>
        <taxon>Viruses</taxon>
        <taxon>Duplodnaviria</taxon>
        <taxon>Heunggongvirae</taxon>
        <taxon>Uroviricota</taxon>
        <taxon>Caudoviricetes</taxon>
        <taxon>Schitoviridae</taxon>
        <taxon>Pacinivirus</taxon>
        <taxon>Pacinivirus phi1</taxon>
    </lineage>
</organism>
<gene>
    <name evidence="1" type="ORF">SBVP1_0021</name>
</gene>